<feature type="domain" description="VanZ-like" evidence="2">
    <location>
        <begin position="33"/>
        <end position="176"/>
    </location>
</feature>
<keyword evidence="1" id="KW-1133">Transmembrane helix</keyword>
<dbReference type="InterPro" id="IPR016747">
    <property type="entry name" value="Phosphotransbutyrylase"/>
</dbReference>
<organism evidence="3 4">
    <name type="scientific">Paenibacillus taichungensis</name>
    <dbReference type="NCBI Taxonomy" id="484184"/>
    <lineage>
        <taxon>Bacteria</taxon>
        <taxon>Bacillati</taxon>
        <taxon>Bacillota</taxon>
        <taxon>Bacilli</taxon>
        <taxon>Bacillales</taxon>
        <taxon>Paenibacillaceae</taxon>
        <taxon>Paenibacillus</taxon>
    </lineage>
</organism>
<dbReference type="AlphaFoldDB" id="A0A329R6J9"/>
<dbReference type="EMBL" id="QEVW01000002">
    <property type="protein sequence ID" value="RAW19072.1"/>
    <property type="molecule type" value="Genomic_DNA"/>
</dbReference>
<evidence type="ECO:0000259" key="2">
    <source>
        <dbReference type="Pfam" id="PF04892"/>
    </source>
</evidence>
<dbReference type="NCBIfam" id="NF037970">
    <property type="entry name" value="vanZ_1"/>
    <property type="match status" value="1"/>
</dbReference>
<sequence>MKVVRTLLMEEDYGKRKHKHRRKQRPYVYILSLLLIVAWVLVIWHFSTQSYQQQTIQPWLHKWSEKVKIGFALPDVQFTYGELDYSLKQRPYDFVEFIFRKSAHLFVYAVLAVLIYSGLRYRKVRMLACIAVALAVVAVIASIDEYIQQFSPNRTSSIRDVGVDLLGGCGGIALYMGANVVFRRFRSPRRSSVKRK</sequence>
<accession>A0A329R6J9</accession>
<dbReference type="Proteomes" id="UP000250642">
    <property type="component" value="Unassembled WGS sequence"/>
</dbReference>
<dbReference type="Pfam" id="PF04892">
    <property type="entry name" value="VanZ"/>
    <property type="match status" value="1"/>
</dbReference>
<evidence type="ECO:0000313" key="4">
    <source>
        <dbReference type="Proteomes" id="UP000250642"/>
    </source>
</evidence>
<keyword evidence="1" id="KW-0472">Membrane</keyword>
<gene>
    <name evidence="3" type="ORF">DC345_02740</name>
</gene>
<keyword evidence="1" id="KW-0812">Transmembrane</keyword>
<comment type="caution">
    <text evidence="3">The sequence shown here is derived from an EMBL/GenBank/DDBJ whole genome shotgun (WGS) entry which is preliminary data.</text>
</comment>
<dbReference type="InterPro" id="IPR006976">
    <property type="entry name" value="VanZ-like"/>
</dbReference>
<evidence type="ECO:0000256" key="1">
    <source>
        <dbReference type="SAM" id="Phobius"/>
    </source>
</evidence>
<dbReference type="PIRSF" id="PIRSF019083">
    <property type="entry name" value="UCP019083_VanZ"/>
    <property type="match status" value="1"/>
</dbReference>
<feature type="transmembrane region" description="Helical" evidence="1">
    <location>
        <begin position="126"/>
        <end position="143"/>
    </location>
</feature>
<name>A0A329R6J9_9BACL</name>
<feature type="transmembrane region" description="Helical" evidence="1">
    <location>
        <begin position="163"/>
        <end position="182"/>
    </location>
</feature>
<reference evidence="3 4" key="1">
    <citation type="submission" date="2018-04" db="EMBL/GenBank/DDBJ databases">
        <title>Paenibacillus taichungensis Genome sequencing and assembly.</title>
        <authorList>
            <person name="Xu J."/>
            <person name="Rensing C."/>
            <person name="Mazhar H.S."/>
        </authorList>
    </citation>
    <scope>NUCLEOTIDE SEQUENCE [LARGE SCALE GENOMIC DNA]</scope>
    <source>
        <strain evidence="3 4">NC1</strain>
    </source>
</reference>
<protein>
    <recommendedName>
        <fullName evidence="2">VanZ-like domain-containing protein</fullName>
    </recommendedName>
</protein>
<feature type="transmembrane region" description="Helical" evidence="1">
    <location>
        <begin position="26"/>
        <end position="46"/>
    </location>
</feature>
<feature type="transmembrane region" description="Helical" evidence="1">
    <location>
        <begin position="102"/>
        <end position="119"/>
    </location>
</feature>
<evidence type="ECO:0000313" key="3">
    <source>
        <dbReference type="EMBL" id="RAW19072.1"/>
    </source>
</evidence>
<proteinExistence type="predicted"/>